<dbReference type="PATRIC" id="fig|883114.3.peg.1185"/>
<dbReference type="Proteomes" id="UP000004191">
    <property type="component" value="Unassembled WGS sequence"/>
</dbReference>
<dbReference type="AlphaFoldDB" id="H3NPD3"/>
<dbReference type="OrthoDB" id="2177420at2"/>
<dbReference type="eggNOG" id="ENOG50305QN">
    <property type="taxonomic scope" value="Bacteria"/>
</dbReference>
<accession>H3NPD3</accession>
<evidence type="ECO:0000313" key="1">
    <source>
        <dbReference type="EMBL" id="EHR33446.1"/>
    </source>
</evidence>
<comment type="caution">
    <text evidence="1">The sequence shown here is derived from an EMBL/GenBank/DDBJ whole genome shotgun (WGS) entry which is preliminary data.</text>
</comment>
<dbReference type="EMBL" id="AGEI01000023">
    <property type="protein sequence ID" value="EHR33446.1"/>
    <property type="molecule type" value="Genomic_DNA"/>
</dbReference>
<dbReference type="GeneID" id="96999176"/>
<evidence type="ECO:0008006" key="3">
    <source>
        <dbReference type="Google" id="ProtNLM"/>
    </source>
</evidence>
<protein>
    <recommendedName>
        <fullName evidence="3">Major capsid protein</fullName>
    </recommendedName>
</protein>
<dbReference type="HOGENOM" id="CLU_059509_0_0_9"/>
<proteinExistence type="predicted"/>
<dbReference type="STRING" id="883114.HMPREF9709_01194"/>
<sequence>MAEENLQSKTDYLAAKDIDFAYRFEEKITGLEKMLSVMRVIPMPMGATVKTYKSSVTLAGGKVAEGEVIPLSKVKFEPDKTYELEWDKRRKSVPGEHIQRYGFKKAVSMTDDKLLNELNKNLRNNLFTNMKTGTGTATGVGLKGALAQGWAQLEIAYEDQEFVSVAFVNPLDVADYLGQAQVNMQKEFGMTYLENFLGYDVVFISNSVDKSTVITTVAENMVMYYVPVAGSDVANAFDLITGVKGFLGVKHFQDNISFTYQTLAVSSMLWLAEKLDGIFKVTITKAEL</sequence>
<organism evidence="1 2">
    <name type="scientific">Helcococcus kunzii ATCC 51366</name>
    <dbReference type="NCBI Taxonomy" id="883114"/>
    <lineage>
        <taxon>Bacteria</taxon>
        <taxon>Bacillati</taxon>
        <taxon>Bacillota</taxon>
        <taxon>Tissierellia</taxon>
        <taxon>Tissierellales</taxon>
        <taxon>Peptoniphilaceae</taxon>
        <taxon>Helcococcus</taxon>
    </lineage>
</organism>
<keyword evidence="2" id="KW-1185">Reference proteome</keyword>
<reference evidence="1 2" key="1">
    <citation type="submission" date="2012-01" db="EMBL/GenBank/DDBJ databases">
        <title>The Genome Sequence of Helcococcus kunzii ATCC 51366.</title>
        <authorList>
            <consortium name="The Broad Institute Genome Sequencing Platform"/>
            <person name="Earl A."/>
            <person name="Ward D."/>
            <person name="Feldgarden M."/>
            <person name="Gevers D."/>
            <person name="Huys G."/>
            <person name="Young S.K."/>
            <person name="Zeng Q."/>
            <person name="Gargeya S."/>
            <person name="Fitzgerald M."/>
            <person name="Haas B."/>
            <person name="Abouelleil A."/>
            <person name="Alvarado L."/>
            <person name="Arachchi H.M."/>
            <person name="Berlin A."/>
            <person name="Chapman S.B."/>
            <person name="Gearin G."/>
            <person name="Goldberg J."/>
            <person name="Griggs A."/>
            <person name="Gujja S."/>
            <person name="Hansen M."/>
            <person name="Heiman D."/>
            <person name="Howarth C."/>
            <person name="Larimer J."/>
            <person name="Lui A."/>
            <person name="MacDonald P.J.P."/>
            <person name="McCowen C."/>
            <person name="Montmayeur A."/>
            <person name="Murphy C."/>
            <person name="Neiman D."/>
            <person name="Pearson M."/>
            <person name="Priest M."/>
            <person name="Roberts A."/>
            <person name="Saif S."/>
            <person name="Shea T."/>
            <person name="Sisk P."/>
            <person name="Stolte C."/>
            <person name="Sykes S."/>
            <person name="Wortman J."/>
            <person name="Nusbaum C."/>
            <person name="Birren B."/>
        </authorList>
    </citation>
    <scope>NUCLEOTIDE SEQUENCE [LARGE SCALE GENOMIC DNA]</scope>
    <source>
        <strain evidence="1 2">ATCC 51366</strain>
    </source>
</reference>
<gene>
    <name evidence="1" type="ORF">HMPREF9709_01194</name>
</gene>
<name>H3NPD3_9FIRM</name>
<dbReference type="RefSeq" id="WP_005398709.1">
    <property type="nucleotide sequence ID" value="NZ_JH601088.1"/>
</dbReference>
<evidence type="ECO:0000313" key="2">
    <source>
        <dbReference type="Proteomes" id="UP000004191"/>
    </source>
</evidence>